<dbReference type="AlphaFoldDB" id="A0A7J7K549"/>
<feature type="active site" description="Proton donor" evidence="5">
    <location>
        <position position="39"/>
    </location>
</feature>
<dbReference type="Pfam" id="PF00728">
    <property type="entry name" value="Glyco_hydro_20"/>
    <property type="match status" value="1"/>
</dbReference>
<dbReference type="PANTHER" id="PTHR22600:SF57">
    <property type="entry name" value="BETA-N-ACETYLHEXOSAMINIDASE"/>
    <property type="match status" value="1"/>
</dbReference>
<organism evidence="7 8">
    <name type="scientific">Bugula neritina</name>
    <name type="common">Brown bryozoan</name>
    <name type="synonym">Sertularia neritina</name>
    <dbReference type="NCBI Taxonomy" id="10212"/>
    <lineage>
        <taxon>Eukaryota</taxon>
        <taxon>Metazoa</taxon>
        <taxon>Spiralia</taxon>
        <taxon>Lophotrochozoa</taxon>
        <taxon>Bryozoa</taxon>
        <taxon>Gymnolaemata</taxon>
        <taxon>Cheilostomatida</taxon>
        <taxon>Flustrina</taxon>
        <taxon>Buguloidea</taxon>
        <taxon>Bugulidae</taxon>
        <taxon>Bugula</taxon>
    </lineage>
</organism>
<evidence type="ECO:0000313" key="7">
    <source>
        <dbReference type="EMBL" id="KAF6033762.1"/>
    </source>
</evidence>
<evidence type="ECO:0000256" key="3">
    <source>
        <dbReference type="ARBA" id="ARBA00012663"/>
    </source>
</evidence>
<sequence>MNPCVDSMYTFVQTVVENLQAYHEEAGQPLNIIHLAGDEVPESAWTNSPACEKIISTLGVDATNQDKVNTIRIEMTKKLGIMAGELNVSLAFWEDGLINKTSTLPMDRDLVFPANVTVYSWIWQTVWEWWGGDRAFNMANSGYKVVMAPATRYYMDHPHEPHPRERGYYWAVRSTSLRRTLYGNPVTQKQWCTPEKCPELVNKENIVGVEAPLFGETIQTADNIDNNVYPRLLAVAERSWSEASWEKLGGENPPGLQEDFDLFRQSVEMFEVPALEKIHSVKYHLSPPGASVVEFKGQGVLVREEGSDQLTDATDLTLEYTKGTQVYFRTRNNDASRHSYEIPYYVPGKSKTTNPANHATNPGVALALVFLPTFYMM</sequence>
<protein>
    <recommendedName>
        <fullName evidence="3">beta-N-acetylhexosaminidase</fullName>
        <ecNumber evidence="3">3.2.1.52</ecNumber>
    </recommendedName>
</protein>
<keyword evidence="4" id="KW-0378">Hydrolase</keyword>
<evidence type="ECO:0000256" key="5">
    <source>
        <dbReference type="PIRSR" id="PIRSR625705-1"/>
    </source>
</evidence>
<comment type="catalytic activity">
    <reaction evidence="1">
        <text>Hydrolysis of terminal non-reducing N-acetyl-D-hexosamine residues in N-acetyl-beta-D-hexosaminides.</text>
        <dbReference type="EC" id="3.2.1.52"/>
    </reaction>
</comment>
<feature type="domain" description="Glycoside hydrolase family 20 catalytic" evidence="6">
    <location>
        <begin position="1"/>
        <end position="242"/>
    </location>
</feature>
<reference evidence="7" key="1">
    <citation type="submission" date="2020-06" db="EMBL/GenBank/DDBJ databases">
        <title>Draft genome of Bugula neritina, a colonial animal packing powerful symbionts and potential medicines.</title>
        <authorList>
            <person name="Rayko M."/>
        </authorList>
    </citation>
    <scope>NUCLEOTIDE SEQUENCE [LARGE SCALE GENOMIC DNA]</scope>
    <source>
        <strain evidence="7">Kwan_BN1</strain>
    </source>
</reference>
<dbReference type="Gene3D" id="3.20.20.80">
    <property type="entry name" value="Glycosidases"/>
    <property type="match status" value="1"/>
</dbReference>
<dbReference type="OrthoDB" id="428480at2759"/>
<dbReference type="SUPFAM" id="SSF51445">
    <property type="entry name" value="(Trans)glycosidases"/>
    <property type="match status" value="1"/>
</dbReference>
<evidence type="ECO:0000259" key="6">
    <source>
        <dbReference type="Pfam" id="PF00728"/>
    </source>
</evidence>
<dbReference type="InterPro" id="IPR017853">
    <property type="entry name" value="GH"/>
</dbReference>
<dbReference type="InterPro" id="IPR015883">
    <property type="entry name" value="Glyco_hydro_20_cat"/>
</dbReference>
<evidence type="ECO:0000256" key="2">
    <source>
        <dbReference type="ARBA" id="ARBA00006285"/>
    </source>
</evidence>
<keyword evidence="8" id="KW-1185">Reference proteome</keyword>
<dbReference type="GO" id="GO:0030203">
    <property type="term" value="P:glycosaminoglycan metabolic process"/>
    <property type="evidence" value="ECO:0007669"/>
    <property type="project" value="TreeGrafter"/>
</dbReference>
<name>A0A7J7K549_BUGNE</name>
<dbReference type="PRINTS" id="PR00738">
    <property type="entry name" value="GLHYDRLASE20"/>
</dbReference>
<dbReference type="PANTHER" id="PTHR22600">
    <property type="entry name" value="BETA-HEXOSAMINIDASE"/>
    <property type="match status" value="1"/>
</dbReference>
<evidence type="ECO:0000313" key="8">
    <source>
        <dbReference type="Proteomes" id="UP000593567"/>
    </source>
</evidence>
<accession>A0A7J7K549</accession>
<dbReference type="Proteomes" id="UP000593567">
    <property type="component" value="Unassembled WGS sequence"/>
</dbReference>
<dbReference type="GO" id="GO:0016020">
    <property type="term" value="C:membrane"/>
    <property type="evidence" value="ECO:0007669"/>
    <property type="project" value="TreeGrafter"/>
</dbReference>
<comment type="caution">
    <text evidence="7">The sequence shown here is derived from an EMBL/GenBank/DDBJ whole genome shotgun (WGS) entry which is preliminary data.</text>
</comment>
<evidence type="ECO:0000256" key="4">
    <source>
        <dbReference type="ARBA" id="ARBA00022801"/>
    </source>
</evidence>
<proteinExistence type="inferred from homology"/>
<dbReference type="InterPro" id="IPR025705">
    <property type="entry name" value="Beta_hexosaminidase_sua/sub"/>
</dbReference>
<dbReference type="EMBL" id="VXIV02001244">
    <property type="protein sequence ID" value="KAF6033762.1"/>
    <property type="molecule type" value="Genomic_DNA"/>
</dbReference>
<dbReference type="EC" id="3.2.1.52" evidence="3"/>
<gene>
    <name evidence="7" type="ORF">EB796_007931</name>
</gene>
<dbReference type="GO" id="GO:0004563">
    <property type="term" value="F:beta-N-acetylhexosaminidase activity"/>
    <property type="evidence" value="ECO:0007669"/>
    <property type="project" value="UniProtKB-EC"/>
</dbReference>
<comment type="similarity">
    <text evidence="2">Belongs to the glycosyl hydrolase 20 family.</text>
</comment>
<dbReference type="GO" id="GO:0005975">
    <property type="term" value="P:carbohydrate metabolic process"/>
    <property type="evidence" value="ECO:0007669"/>
    <property type="project" value="InterPro"/>
</dbReference>
<evidence type="ECO:0000256" key="1">
    <source>
        <dbReference type="ARBA" id="ARBA00001231"/>
    </source>
</evidence>